<dbReference type="CDD" id="cd14498">
    <property type="entry name" value="DSP"/>
    <property type="match status" value="1"/>
</dbReference>
<feature type="domain" description="Tyrosine-protein phosphatase" evidence="6">
    <location>
        <begin position="523"/>
        <end position="708"/>
    </location>
</feature>
<dbReference type="InterPro" id="IPR029021">
    <property type="entry name" value="Prot-tyrosine_phosphatase-like"/>
</dbReference>
<evidence type="ECO:0000259" key="6">
    <source>
        <dbReference type="PROSITE" id="PS50054"/>
    </source>
</evidence>
<dbReference type="Proteomes" id="UP000006671">
    <property type="component" value="Unassembled WGS sequence"/>
</dbReference>
<keyword evidence="4" id="KW-0904">Protein phosphatase</keyword>
<comment type="similarity">
    <text evidence="1">Belongs to the protein-tyrosine phosphatase family. Non-receptor class dual specificity subfamily.</text>
</comment>
<dbReference type="STRING" id="5762.D2VSW8"/>
<dbReference type="PROSITE" id="PS50054">
    <property type="entry name" value="TYR_PHOSPHATASE_DUAL"/>
    <property type="match status" value="1"/>
</dbReference>
<evidence type="ECO:0000256" key="5">
    <source>
        <dbReference type="SAM" id="MobiDB-lite"/>
    </source>
</evidence>
<keyword evidence="3" id="KW-0378">Hydrolase</keyword>
<evidence type="ECO:0000313" key="8">
    <source>
        <dbReference type="EMBL" id="EFC39975.1"/>
    </source>
</evidence>
<evidence type="ECO:0000259" key="7">
    <source>
        <dbReference type="PROSITE" id="PS50056"/>
    </source>
</evidence>
<dbReference type="Gene3D" id="3.90.190.10">
    <property type="entry name" value="Protein tyrosine phosphatase superfamily"/>
    <property type="match status" value="1"/>
</dbReference>
<evidence type="ECO:0000256" key="4">
    <source>
        <dbReference type="ARBA" id="ARBA00022912"/>
    </source>
</evidence>
<dbReference type="InterPro" id="IPR000340">
    <property type="entry name" value="Dual-sp_phosphatase_cat-dom"/>
</dbReference>
<dbReference type="EMBL" id="GG738895">
    <property type="protein sequence ID" value="EFC39975.1"/>
    <property type="molecule type" value="Genomic_DNA"/>
</dbReference>
<dbReference type="OrthoDB" id="273181at2759"/>
<reference evidence="8 9" key="1">
    <citation type="journal article" date="2010" name="Cell">
        <title>The genome of Naegleria gruberi illuminates early eukaryotic versatility.</title>
        <authorList>
            <person name="Fritz-Laylin L.K."/>
            <person name="Prochnik S.E."/>
            <person name="Ginger M.L."/>
            <person name="Dacks J.B."/>
            <person name="Carpenter M.L."/>
            <person name="Field M.C."/>
            <person name="Kuo A."/>
            <person name="Paredez A."/>
            <person name="Chapman J."/>
            <person name="Pham J."/>
            <person name="Shu S."/>
            <person name="Neupane R."/>
            <person name="Cipriano M."/>
            <person name="Mancuso J."/>
            <person name="Tu H."/>
            <person name="Salamov A."/>
            <person name="Lindquist E."/>
            <person name="Shapiro H."/>
            <person name="Lucas S."/>
            <person name="Grigoriev I.V."/>
            <person name="Cande W.Z."/>
            <person name="Fulton C."/>
            <person name="Rokhsar D.S."/>
            <person name="Dawson S.C."/>
        </authorList>
    </citation>
    <scope>NUCLEOTIDE SEQUENCE [LARGE SCALE GENOMIC DNA]</scope>
    <source>
        <strain evidence="8 9">NEG-M</strain>
    </source>
</reference>
<dbReference type="AlphaFoldDB" id="D2VSW8"/>
<dbReference type="KEGG" id="ngr:NAEGRDRAFT_51998"/>
<name>D2VSW8_NAEGR</name>
<dbReference type="GeneID" id="8850960"/>
<feature type="compositionally biased region" description="Polar residues" evidence="5">
    <location>
        <begin position="89"/>
        <end position="104"/>
    </location>
</feature>
<dbReference type="InterPro" id="IPR000387">
    <property type="entry name" value="Tyr_Pase_dom"/>
</dbReference>
<feature type="compositionally biased region" description="Polar residues" evidence="5">
    <location>
        <begin position="179"/>
        <end position="191"/>
    </location>
</feature>
<dbReference type="SMART" id="SM00195">
    <property type="entry name" value="DSPc"/>
    <property type="match status" value="1"/>
</dbReference>
<sequence>MNNNSIIQSDDVVMEKQLDNNNKNLRNEQQQQVIISPSDKDDCVVASSSSVSSDNNTTTIVIGKLEGTPCVNNSNNNSGNIVVDPNRLSPHTSSHLSIESSLEQNMDDYIADDDGNASNNNKTKKHHPVEFLTKRMKSFSNSDVLSFFKKPSPRSASPNNVHETNSSELLSSPSETEKISTTQLSKQENTMSISSSSVSYPTTTKLIPPKVKREKSTGNIYTSSSDDEITSTIQHQLQEKKRKSRQIPPLPLNETKIKRIALKTIYNMMVLQPSITDRVLPLILIDVRSSEKDYISKVSPTIGPQHNSHNSFSVSEMSSILSSQIESELIFDQMRPRSRSSATPPTQPIISPGTPLGTKVPLLNISSISPDQKFKGIMGSPKSGYNTPVASPLMSPRTSSLGISQHVQWSIHFYLPDHIIDHIPIDDLNKENVASIIHMIETSNTCIEKDLYKARFAWRKMSNVVVMAGSSRDEHRAKWLLRVLQLEGKSYNLYSLPHGLNFTHFEAKYPFSITSFDFVEFQLPTHIFKNIYLASYRVLTQERGIEVLIAKRLNIKRVLNCAKECKCVIPNKFLSEDSPTKPVQNSSQTLSRSESFSKTGISTSQTPKISYLHLLLDDFDPKHCYFTAEQMKESVLFINQSLKNNENILIHCQEGRSRSVTIICLYMMINIGWKLSYSLEFMRSQKPTISVHPTFLLELQAIEDYISDKIEKIKGNSTISSDSLDNMEGMIKVDSILTITDDPEPPERYLLKFTPLYEYSSTDDLSSVSTNASPRVSPRLISNRKLKKSSVDKLNVSLIFNRAKSATLSLPDSPLLLDPSTLYLDDSVLSTFLDEIGHNVIRPFIENLYSSNDQLQQLR</sequence>
<dbReference type="PANTHER" id="PTHR10159:SF530">
    <property type="entry name" value="DUAL SPECIFICITY PROTEIN PHOSPHATASE DDB_G0271350-RELATED"/>
    <property type="match status" value="1"/>
</dbReference>
<dbReference type="PROSITE" id="PS50056">
    <property type="entry name" value="TYR_PHOSPHATASE_2"/>
    <property type="match status" value="1"/>
</dbReference>
<feature type="compositionally biased region" description="Acidic residues" evidence="5">
    <location>
        <begin position="105"/>
        <end position="115"/>
    </location>
</feature>
<dbReference type="VEuPathDB" id="AmoebaDB:NAEGRDRAFT_51998"/>
<keyword evidence="9" id="KW-1185">Reference proteome</keyword>
<dbReference type="Pfam" id="PF00782">
    <property type="entry name" value="DSPc"/>
    <property type="match status" value="1"/>
</dbReference>
<evidence type="ECO:0000256" key="3">
    <source>
        <dbReference type="ARBA" id="ARBA00022801"/>
    </source>
</evidence>
<dbReference type="RefSeq" id="XP_002672719.1">
    <property type="nucleotide sequence ID" value="XM_002672673.1"/>
</dbReference>
<dbReference type="OMA" id="NMMVLQP"/>
<dbReference type="GO" id="GO:0004725">
    <property type="term" value="F:protein tyrosine phosphatase activity"/>
    <property type="evidence" value="ECO:0007669"/>
    <property type="project" value="UniProtKB-EC"/>
</dbReference>
<proteinExistence type="inferred from homology"/>
<dbReference type="GO" id="GO:0043409">
    <property type="term" value="P:negative regulation of MAPK cascade"/>
    <property type="evidence" value="ECO:0007669"/>
    <property type="project" value="TreeGrafter"/>
</dbReference>
<feature type="compositionally biased region" description="Low complexity" evidence="5">
    <location>
        <begin position="163"/>
        <end position="174"/>
    </location>
</feature>
<feature type="region of interest" description="Disordered" evidence="5">
    <location>
        <begin position="577"/>
        <end position="602"/>
    </location>
</feature>
<evidence type="ECO:0000256" key="2">
    <source>
        <dbReference type="ARBA" id="ARBA00013064"/>
    </source>
</evidence>
<evidence type="ECO:0000256" key="1">
    <source>
        <dbReference type="ARBA" id="ARBA00008601"/>
    </source>
</evidence>
<dbReference type="InterPro" id="IPR020422">
    <property type="entry name" value="TYR_PHOSPHATASE_DUAL_dom"/>
</dbReference>
<organism evidence="9">
    <name type="scientific">Naegleria gruberi</name>
    <name type="common">Amoeba</name>
    <dbReference type="NCBI Taxonomy" id="5762"/>
    <lineage>
        <taxon>Eukaryota</taxon>
        <taxon>Discoba</taxon>
        <taxon>Heterolobosea</taxon>
        <taxon>Tetramitia</taxon>
        <taxon>Eutetramitia</taxon>
        <taxon>Vahlkampfiidae</taxon>
        <taxon>Naegleria</taxon>
    </lineage>
</organism>
<dbReference type="eggNOG" id="ENOG502SGVR">
    <property type="taxonomic scope" value="Eukaryota"/>
</dbReference>
<feature type="region of interest" description="Disordered" evidence="5">
    <location>
        <begin position="149"/>
        <end position="201"/>
    </location>
</feature>
<gene>
    <name evidence="8" type="ORF">NAEGRDRAFT_51998</name>
</gene>
<evidence type="ECO:0000313" key="9">
    <source>
        <dbReference type="Proteomes" id="UP000006671"/>
    </source>
</evidence>
<accession>D2VSW8</accession>
<feature type="domain" description="Tyrosine specific protein phosphatases" evidence="7">
    <location>
        <begin position="629"/>
        <end position="689"/>
    </location>
</feature>
<dbReference type="PANTHER" id="PTHR10159">
    <property type="entry name" value="DUAL SPECIFICITY PROTEIN PHOSPHATASE"/>
    <property type="match status" value="1"/>
</dbReference>
<dbReference type="SUPFAM" id="SSF52799">
    <property type="entry name" value="(Phosphotyrosine protein) phosphatases II"/>
    <property type="match status" value="1"/>
</dbReference>
<dbReference type="EC" id="3.1.3.48" evidence="2"/>
<dbReference type="GO" id="GO:0005737">
    <property type="term" value="C:cytoplasm"/>
    <property type="evidence" value="ECO:0007669"/>
    <property type="project" value="TreeGrafter"/>
</dbReference>
<protein>
    <recommendedName>
        <fullName evidence="2">protein-tyrosine-phosphatase</fullName>
        <ecNumber evidence="2">3.1.3.48</ecNumber>
    </recommendedName>
</protein>
<feature type="compositionally biased region" description="Polar residues" evidence="5">
    <location>
        <begin position="581"/>
        <end position="602"/>
    </location>
</feature>
<feature type="region of interest" description="Disordered" evidence="5">
    <location>
        <begin position="71"/>
        <end position="128"/>
    </location>
</feature>
<dbReference type="InParanoid" id="D2VSW8"/>